<protein>
    <submittedName>
        <fullName evidence="1">Uncharacterized protein</fullName>
    </submittedName>
</protein>
<evidence type="ECO:0000313" key="2">
    <source>
        <dbReference type="Proteomes" id="UP000218151"/>
    </source>
</evidence>
<sequence length="90" mass="9963">MAGPIREKGMSFADAFRLDHSTHTGCSRPKREGDLVQLGLNTGPTYEIAAVRGETAWIREPGTFRGEALVPLSRLRKVEDEPEKRLNEAA</sequence>
<gene>
    <name evidence="1" type="ORF">CKY28_05790</name>
</gene>
<dbReference type="Proteomes" id="UP000218151">
    <property type="component" value="Unassembled WGS sequence"/>
</dbReference>
<reference evidence="2" key="1">
    <citation type="submission" date="2017-09" db="EMBL/GenBank/DDBJ databases">
        <authorList>
            <person name="Feng G."/>
            <person name="Zhu H."/>
        </authorList>
    </citation>
    <scope>NUCLEOTIDE SEQUENCE [LARGE SCALE GENOMIC DNA]</scope>
    <source>
        <strain evidence="2">1PNM-20</strain>
    </source>
</reference>
<name>A0A2A2SI17_9SPHN</name>
<keyword evidence="2" id="KW-1185">Reference proteome</keyword>
<comment type="caution">
    <text evidence="1">The sequence shown here is derived from an EMBL/GenBank/DDBJ whole genome shotgun (WGS) entry which is preliminary data.</text>
</comment>
<accession>A0A2A2SI17</accession>
<dbReference type="EMBL" id="NSLI01000002">
    <property type="protein sequence ID" value="PAX08865.1"/>
    <property type="molecule type" value="Genomic_DNA"/>
</dbReference>
<evidence type="ECO:0000313" key="1">
    <source>
        <dbReference type="EMBL" id="PAX08865.1"/>
    </source>
</evidence>
<dbReference type="AlphaFoldDB" id="A0A2A2SI17"/>
<proteinExistence type="predicted"/>
<organism evidence="1 2">
    <name type="scientific">Sphingomonas lenta</name>
    <dbReference type="NCBI Taxonomy" id="1141887"/>
    <lineage>
        <taxon>Bacteria</taxon>
        <taxon>Pseudomonadati</taxon>
        <taxon>Pseudomonadota</taxon>
        <taxon>Alphaproteobacteria</taxon>
        <taxon>Sphingomonadales</taxon>
        <taxon>Sphingomonadaceae</taxon>
        <taxon>Sphingomonas</taxon>
    </lineage>
</organism>